<organism evidence="2 3">
    <name type="scientific">Tahibacter aquaticus</name>
    <dbReference type="NCBI Taxonomy" id="520092"/>
    <lineage>
        <taxon>Bacteria</taxon>
        <taxon>Pseudomonadati</taxon>
        <taxon>Pseudomonadota</taxon>
        <taxon>Gammaproteobacteria</taxon>
        <taxon>Lysobacterales</taxon>
        <taxon>Rhodanobacteraceae</taxon>
        <taxon>Tahibacter</taxon>
    </lineage>
</organism>
<dbReference type="Proteomes" id="UP000295293">
    <property type="component" value="Unassembled WGS sequence"/>
</dbReference>
<sequence length="551" mass="57658">MQSLRSPFARLGVGSLLAMAVTAAFAQSNSGFETPVLANGVFNYTPSGASWTFTGSAGLAAPNSGFTTGAPEVPELRQVGFIQNTGSLQQTVSLSPGAVLSFMATQRNGYPDNQELQVLVNGVVQNFKLGATGGRVTVDRVKPARGYYETYAVRLASVTATGNYTITIKGLKTTGDATALIDSVAVSTPASKAYGFWDQGLVSAAWRSDLPTATPSFATGPCISVGSTIPNVTAGPTPVGNATTPADCYGGPGGPSYPVYTQSNWSASGYTAGSGAPHWVAALNSETVALPGCGSGPPNQSLPNVPAGNPGASVLVTSVTAASDPAIGNRKVANLLYNHDATQANVCIPYISFGASSAHGNAKPIAIATLADTTHRPRIAFKEMVTATDGTSHAVAWVSFWISGWNDNIRRLVQIQLGKQAHLGDKFANSQIWNWNVIDSYYYPGAYTHHNNVTRVNTNCNLGLPQVSFTNTYVGSGHSPSSITAYDIDLYSLMTCVANSGAFDGQPSQLPDPMVISGVEWAMEQVQAPPQHQGDWPPSHNAIGIFDMRVQ</sequence>
<feature type="chain" id="PRO_5020575151" evidence="1">
    <location>
        <begin position="27"/>
        <end position="551"/>
    </location>
</feature>
<protein>
    <submittedName>
        <fullName evidence="2">Uncharacterized protein</fullName>
    </submittedName>
</protein>
<evidence type="ECO:0000313" key="3">
    <source>
        <dbReference type="Proteomes" id="UP000295293"/>
    </source>
</evidence>
<dbReference type="AlphaFoldDB" id="A0A4R6YY00"/>
<reference evidence="2 3" key="1">
    <citation type="submission" date="2019-03" db="EMBL/GenBank/DDBJ databases">
        <title>Genomic Encyclopedia of Type Strains, Phase IV (KMG-IV): sequencing the most valuable type-strain genomes for metagenomic binning, comparative biology and taxonomic classification.</title>
        <authorList>
            <person name="Goeker M."/>
        </authorList>
    </citation>
    <scope>NUCLEOTIDE SEQUENCE [LARGE SCALE GENOMIC DNA]</scope>
    <source>
        <strain evidence="2 3">DSM 21667</strain>
    </source>
</reference>
<keyword evidence="3" id="KW-1185">Reference proteome</keyword>
<keyword evidence="1" id="KW-0732">Signal</keyword>
<proteinExistence type="predicted"/>
<dbReference type="OrthoDB" id="7413710at2"/>
<feature type="signal peptide" evidence="1">
    <location>
        <begin position="1"/>
        <end position="26"/>
    </location>
</feature>
<accession>A0A4R6YY00</accession>
<comment type="caution">
    <text evidence="2">The sequence shown here is derived from an EMBL/GenBank/DDBJ whole genome shotgun (WGS) entry which is preliminary data.</text>
</comment>
<name>A0A4R6YY00_9GAMM</name>
<evidence type="ECO:0000256" key="1">
    <source>
        <dbReference type="SAM" id="SignalP"/>
    </source>
</evidence>
<dbReference type="EMBL" id="SNZH01000006">
    <property type="protein sequence ID" value="TDR43867.1"/>
    <property type="molecule type" value="Genomic_DNA"/>
</dbReference>
<dbReference type="RefSeq" id="WP_133818621.1">
    <property type="nucleotide sequence ID" value="NZ_SNZH01000006.1"/>
</dbReference>
<gene>
    <name evidence="2" type="ORF">DFR29_1069</name>
</gene>
<evidence type="ECO:0000313" key="2">
    <source>
        <dbReference type="EMBL" id="TDR43867.1"/>
    </source>
</evidence>